<evidence type="ECO:0000256" key="2">
    <source>
        <dbReference type="SAM" id="Phobius"/>
    </source>
</evidence>
<evidence type="ECO:0000313" key="4">
    <source>
        <dbReference type="Proteomes" id="UP000823775"/>
    </source>
</evidence>
<dbReference type="Proteomes" id="UP000823775">
    <property type="component" value="Unassembled WGS sequence"/>
</dbReference>
<protein>
    <submittedName>
        <fullName evidence="3">Uncharacterized protein</fullName>
    </submittedName>
</protein>
<evidence type="ECO:0000256" key="1">
    <source>
        <dbReference type="SAM" id="MobiDB-lite"/>
    </source>
</evidence>
<keyword evidence="2" id="KW-0472">Membrane</keyword>
<feature type="transmembrane region" description="Helical" evidence="2">
    <location>
        <begin position="68"/>
        <end position="85"/>
    </location>
</feature>
<proteinExistence type="predicted"/>
<sequence>MARSPQMDEPNPPQNFPPFQPSHHIAPHPHPEFELTFLSMTTLISFGCIIKINFSFTPCHMSTRRWGFLRNVFLGSFIMGVLQMLKPLLQSQFITSIRLSPVEDNEVTEMKGRRGQRRFPSNGSRDFKGGFNGFFKELRFEKVDGMGPTSREVKEMGMINIEESVVWFYEVMGAEKGG</sequence>
<dbReference type="EMBL" id="JACEIK010001570">
    <property type="protein sequence ID" value="MCD7470464.1"/>
    <property type="molecule type" value="Genomic_DNA"/>
</dbReference>
<keyword evidence="4" id="KW-1185">Reference proteome</keyword>
<feature type="region of interest" description="Disordered" evidence="1">
    <location>
        <begin position="1"/>
        <end position="23"/>
    </location>
</feature>
<evidence type="ECO:0000313" key="3">
    <source>
        <dbReference type="EMBL" id="MCD7470464.1"/>
    </source>
</evidence>
<gene>
    <name evidence="3" type="ORF">HAX54_010366</name>
</gene>
<keyword evidence="2" id="KW-1133">Transmembrane helix</keyword>
<feature type="compositionally biased region" description="Pro residues" evidence="1">
    <location>
        <begin position="10"/>
        <end position="20"/>
    </location>
</feature>
<name>A0ABS8THY1_DATST</name>
<feature type="transmembrane region" description="Helical" evidence="2">
    <location>
        <begin position="37"/>
        <end position="56"/>
    </location>
</feature>
<accession>A0ABS8THY1</accession>
<keyword evidence="2" id="KW-0812">Transmembrane</keyword>
<comment type="caution">
    <text evidence="3">The sequence shown here is derived from an EMBL/GenBank/DDBJ whole genome shotgun (WGS) entry which is preliminary data.</text>
</comment>
<organism evidence="3 4">
    <name type="scientific">Datura stramonium</name>
    <name type="common">Jimsonweed</name>
    <name type="synonym">Common thornapple</name>
    <dbReference type="NCBI Taxonomy" id="4076"/>
    <lineage>
        <taxon>Eukaryota</taxon>
        <taxon>Viridiplantae</taxon>
        <taxon>Streptophyta</taxon>
        <taxon>Embryophyta</taxon>
        <taxon>Tracheophyta</taxon>
        <taxon>Spermatophyta</taxon>
        <taxon>Magnoliopsida</taxon>
        <taxon>eudicotyledons</taxon>
        <taxon>Gunneridae</taxon>
        <taxon>Pentapetalae</taxon>
        <taxon>asterids</taxon>
        <taxon>lamiids</taxon>
        <taxon>Solanales</taxon>
        <taxon>Solanaceae</taxon>
        <taxon>Solanoideae</taxon>
        <taxon>Datureae</taxon>
        <taxon>Datura</taxon>
    </lineage>
</organism>
<reference evidence="3 4" key="1">
    <citation type="journal article" date="2021" name="BMC Genomics">
        <title>Datura genome reveals duplications of psychoactive alkaloid biosynthetic genes and high mutation rate following tissue culture.</title>
        <authorList>
            <person name="Rajewski A."/>
            <person name="Carter-House D."/>
            <person name="Stajich J."/>
            <person name="Litt A."/>
        </authorList>
    </citation>
    <scope>NUCLEOTIDE SEQUENCE [LARGE SCALE GENOMIC DNA]</scope>
    <source>
        <strain evidence="3">AR-01</strain>
    </source>
</reference>